<name>A0A182MP30_9DIPT</name>
<keyword evidence="2" id="KW-1185">Reference proteome</keyword>
<dbReference type="AlphaFoldDB" id="A0A182MP30"/>
<evidence type="ECO:0000313" key="2">
    <source>
        <dbReference type="Proteomes" id="UP000075883"/>
    </source>
</evidence>
<proteinExistence type="predicted"/>
<evidence type="ECO:0000313" key="1">
    <source>
        <dbReference type="EnsemblMetazoa" id="ACUA022927-PA"/>
    </source>
</evidence>
<dbReference type="EnsemblMetazoa" id="ACUA022927-RA">
    <property type="protein sequence ID" value="ACUA022927-PA"/>
    <property type="gene ID" value="ACUA022927"/>
</dbReference>
<dbReference type="VEuPathDB" id="VectorBase:ACUA022927"/>
<reference evidence="1" key="2">
    <citation type="submission" date="2020-05" db="UniProtKB">
        <authorList>
            <consortium name="EnsemblMetazoa"/>
        </authorList>
    </citation>
    <scope>IDENTIFICATION</scope>
    <source>
        <strain evidence="1">A-37</strain>
    </source>
</reference>
<protein>
    <submittedName>
        <fullName evidence="1">Uncharacterized protein</fullName>
    </submittedName>
</protein>
<sequence length="176" mass="19485">MQAHSKQEEEDNFGCDEPNRCFHELGHRKSDFPAGNKRSPVIAFSMRASNNPSVVLSPSETYMKKITPGTLRTVSASNSFVAYPPPCITPPACFVHRSSCSRPASGVCSYSSFATYRKGPVRMSNFSCEKQLARRKTRANLRSRTKSLNSARKDCWSGPTNGARICSTSSFSAWEM</sequence>
<dbReference type="EMBL" id="AXCM01020456">
    <property type="status" value="NOT_ANNOTATED_CDS"/>
    <property type="molecule type" value="Genomic_DNA"/>
</dbReference>
<reference evidence="2" key="1">
    <citation type="submission" date="2013-09" db="EMBL/GenBank/DDBJ databases">
        <title>The Genome Sequence of Anopheles culicifacies species A.</title>
        <authorList>
            <consortium name="The Broad Institute Genomics Platform"/>
            <person name="Neafsey D.E."/>
            <person name="Besansky N."/>
            <person name="Howell P."/>
            <person name="Walton C."/>
            <person name="Young S.K."/>
            <person name="Zeng Q."/>
            <person name="Gargeya S."/>
            <person name="Fitzgerald M."/>
            <person name="Haas B."/>
            <person name="Abouelleil A."/>
            <person name="Allen A.W."/>
            <person name="Alvarado L."/>
            <person name="Arachchi H.M."/>
            <person name="Berlin A.M."/>
            <person name="Chapman S.B."/>
            <person name="Gainer-Dewar J."/>
            <person name="Goldberg J."/>
            <person name="Griggs A."/>
            <person name="Gujja S."/>
            <person name="Hansen M."/>
            <person name="Howarth C."/>
            <person name="Imamovic A."/>
            <person name="Ireland A."/>
            <person name="Larimer J."/>
            <person name="McCowan C."/>
            <person name="Murphy C."/>
            <person name="Pearson M."/>
            <person name="Poon T.W."/>
            <person name="Priest M."/>
            <person name="Roberts A."/>
            <person name="Saif S."/>
            <person name="Shea T."/>
            <person name="Sisk P."/>
            <person name="Sykes S."/>
            <person name="Wortman J."/>
            <person name="Nusbaum C."/>
            <person name="Birren B."/>
        </authorList>
    </citation>
    <scope>NUCLEOTIDE SEQUENCE [LARGE SCALE GENOMIC DNA]</scope>
    <source>
        <strain evidence="2">A-37</strain>
    </source>
</reference>
<dbReference type="Proteomes" id="UP000075883">
    <property type="component" value="Unassembled WGS sequence"/>
</dbReference>
<accession>A0A182MP30</accession>
<organism evidence="1 2">
    <name type="scientific">Anopheles culicifacies</name>
    <dbReference type="NCBI Taxonomy" id="139723"/>
    <lineage>
        <taxon>Eukaryota</taxon>
        <taxon>Metazoa</taxon>
        <taxon>Ecdysozoa</taxon>
        <taxon>Arthropoda</taxon>
        <taxon>Hexapoda</taxon>
        <taxon>Insecta</taxon>
        <taxon>Pterygota</taxon>
        <taxon>Neoptera</taxon>
        <taxon>Endopterygota</taxon>
        <taxon>Diptera</taxon>
        <taxon>Nematocera</taxon>
        <taxon>Culicoidea</taxon>
        <taxon>Culicidae</taxon>
        <taxon>Anophelinae</taxon>
        <taxon>Anopheles</taxon>
        <taxon>culicifacies species complex</taxon>
    </lineage>
</organism>